<dbReference type="InterPro" id="IPR036028">
    <property type="entry name" value="SH3-like_dom_sf"/>
</dbReference>
<feature type="domain" description="F-BAR" evidence="10">
    <location>
        <begin position="6"/>
        <end position="272"/>
    </location>
</feature>
<protein>
    <recommendedName>
        <fullName evidence="5">Protein BZZ1</fullName>
    </recommendedName>
</protein>
<dbReference type="FunFam" id="1.20.1270.60:FF:000060">
    <property type="entry name" value="Actin polymerization protein Bzz1"/>
    <property type="match status" value="1"/>
</dbReference>
<dbReference type="SMART" id="SM00055">
    <property type="entry name" value="FCH"/>
    <property type="match status" value="1"/>
</dbReference>
<dbReference type="AlphaFoldDB" id="A0A367YMR0"/>
<evidence type="ECO:0000313" key="11">
    <source>
        <dbReference type="EMBL" id="RCK67108.1"/>
    </source>
</evidence>
<dbReference type="OrthoDB" id="8783038at2759"/>
<feature type="domain" description="SH3" evidence="9">
    <location>
        <begin position="476"/>
        <end position="536"/>
    </location>
</feature>
<evidence type="ECO:0000256" key="6">
    <source>
        <dbReference type="PROSITE-ProRule" id="PRU00192"/>
    </source>
</evidence>
<dbReference type="PANTHER" id="PTHR15735:SF21">
    <property type="entry name" value="PROTEIN NERVOUS WRECK"/>
    <property type="match status" value="1"/>
</dbReference>
<feature type="compositionally biased region" description="Polar residues" evidence="8">
    <location>
        <begin position="422"/>
        <end position="438"/>
    </location>
</feature>
<dbReference type="InterPro" id="IPR031160">
    <property type="entry name" value="F_BAR_dom"/>
</dbReference>
<dbReference type="GO" id="GO:0045010">
    <property type="term" value="P:actin nucleation"/>
    <property type="evidence" value="ECO:0007669"/>
    <property type="project" value="UniProtKB-ARBA"/>
</dbReference>
<feature type="region of interest" description="Disordered" evidence="8">
    <location>
        <begin position="162"/>
        <end position="187"/>
    </location>
</feature>
<keyword evidence="12" id="KW-1185">Reference proteome</keyword>
<evidence type="ECO:0000256" key="3">
    <source>
        <dbReference type="ARBA" id="ARBA00054085"/>
    </source>
</evidence>
<reference evidence="11 12" key="1">
    <citation type="submission" date="2018-06" db="EMBL/GenBank/DDBJ databases">
        <title>Whole genome sequencing of Candida tropicalis (genome annotated by CSBL at Korea University).</title>
        <authorList>
            <person name="Ahn J."/>
        </authorList>
    </citation>
    <scope>NUCLEOTIDE SEQUENCE [LARGE SCALE GENOMIC DNA]</scope>
    <source>
        <strain evidence="11 12">ATCC 20962</strain>
    </source>
</reference>
<dbReference type="Gene3D" id="2.30.30.40">
    <property type="entry name" value="SH3 Domains"/>
    <property type="match status" value="2"/>
</dbReference>
<comment type="similarity">
    <text evidence="4">Belongs to the BZZ1 family.</text>
</comment>
<evidence type="ECO:0000256" key="7">
    <source>
        <dbReference type="PROSITE-ProRule" id="PRU01077"/>
    </source>
</evidence>
<dbReference type="InterPro" id="IPR027267">
    <property type="entry name" value="AH/BAR_dom_sf"/>
</dbReference>
<evidence type="ECO:0000256" key="2">
    <source>
        <dbReference type="ARBA" id="ARBA00023054"/>
    </source>
</evidence>
<organism evidence="11 12">
    <name type="scientific">Candida viswanathii</name>
    <dbReference type="NCBI Taxonomy" id="5486"/>
    <lineage>
        <taxon>Eukaryota</taxon>
        <taxon>Fungi</taxon>
        <taxon>Dikarya</taxon>
        <taxon>Ascomycota</taxon>
        <taxon>Saccharomycotina</taxon>
        <taxon>Pichiomycetes</taxon>
        <taxon>Debaryomycetaceae</taxon>
        <taxon>Candida/Lodderomyces clade</taxon>
        <taxon>Candida</taxon>
    </lineage>
</organism>
<dbReference type="Pfam" id="PF00611">
    <property type="entry name" value="FCH"/>
    <property type="match status" value="1"/>
</dbReference>
<evidence type="ECO:0000259" key="10">
    <source>
        <dbReference type="PROSITE" id="PS51741"/>
    </source>
</evidence>
<comment type="function">
    <text evidence="3">Plays a role in endocytosis and trafficking to the vacuole. Functions with type I myosins to restore polarity of the actin cytoskeleton after NaCl stress.</text>
</comment>
<evidence type="ECO:0000256" key="4">
    <source>
        <dbReference type="ARBA" id="ARBA00061387"/>
    </source>
</evidence>
<name>A0A367YMR0_9ASCO</name>
<dbReference type="EMBL" id="QLNQ01000001">
    <property type="protein sequence ID" value="RCK67108.1"/>
    <property type="molecule type" value="Genomic_DNA"/>
</dbReference>
<evidence type="ECO:0000259" key="9">
    <source>
        <dbReference type="PROSITE" id="PS50002"/>
    </source>
</evidence>
<evidence type="ECO:0000313" key="12">
    <source>
        <dbReference type="Proteomes" id="UP000253472"/>
    </source>
</evidence>
<feature type="compositionally biased region" description="Low complexity" evidence="8">
    <location>
        <begin position="463"/>
        <end position="476"/>
    </location>
</feature>
<dbReference type="PROSITE" id="PS51741">
    <property type="entry name" value="F_BAR"/>
    <property type="match status" value="1"/>
</dbReference>
<feature type="region of interest" description="Disordered" evidence="8">
    <location>
        <begin position="455"/>
        <end position="476"/>
    </location>
</feature>
<dbReference type="Proteomes" id="UP000253472">
    <property type="component" value="Unassembled WGS sequence"/>
</dbReference>
<keyword evidence="2 7" id="KW-0175">Coiled coil</keyword>
<dbReference type="SMART" id="SM00326">
    <property type="entry name" value="SH3"/>
    <property type="match status" value="2"/>
</dbReference>
<feature type="region of interest" description="Disordered" evidence="8">
    <location>
        <begin position="542"/>
        <end position="565"/>
    </location>
</feature>
<dbReference type="Pfam" id="PF00018">
    <property type="entry name" value="SH3_1"/>
    <property type="match status" value="1"/>
</dbReference>
<dbReference type="GO" id="GO:0030833">
    <property type="term" value="P:regulation of actin filament polymerization"/>
    <property type="evidence" value="ECO:0007669"/>
    <property type="project" value="TreeGrafter"/>
</dbReference>
<evidence type="ECO:0000256" key="8">
    <source>
        <dbReference type="SAM" id="MobiDB-lite"/>
    </source>
</evidence>
<dbReference type="GO" id="GO:0030447">
    <property type="term" value="P:filamentous growth"/>
    <property type="evidence" value="ECO:0007669"/>
    <property type="project" value="UniProtKB-ARBA"/>
</dbReference>
<dbReference type="InterPro" id="IPR035459">
    <property type="entry name" value="Bzz1_SH3_1"/>
</dbReference>
<dbReference type="CDD" id="cd11912">
    <property type="entry name" value="SH3_Bzz1_1"/>
    <property type="match status" value="1"/>
</dbReference>
<dbReference type="Gene3D" id="1.20.1270.60">
    <property type="entry name" value="Arfaptin homology (AH) domain/BAR domain"/>
    <property type="match status" value="1"/>
</dbReference>
<evidence type="ECO:0000256" key="5">
    <source>
        <dbReference type="ARBA" id="ARBA00074946"/>
    </source>
</evidence>
<feature type="region of interest" description="Disordered" evidence="8">
    <location>
        <begin position="411"/>
        <end position="438"/>
    </location>
</feature>
<comment type="caution">
    <text evidence="11">The sequence shown here is derived from an EMBL/GenBank/DDBJ whole genome shotgun (WGS) entry which is preliminary data.</text>
</comment>
<dbReference type="Pfam" id="PF14604">
    <property type="entry name" value="SH3_9"/>
    <property type="match status" value="1"/>
</dbReference>
<evidence type="ECO:0000256" key="1">
    <source>
        <dbReference type="ARBA" id="ARBA00022443"/>
    </source>
</evidence>
<dbReference type="GO" id="GO:0030864">
    <property type="term" value="C:cortical actin cytoskeleton"/>
    <property type="evidence" value="ECO:0007669"/>
    <property type="project" value="UniProtKB-ARBA"/>
</dbReference>
<dbReference type="PROSITE" id="PS50002">
    <property type="entry name" value="SH3"/>
    <property type="match status" value="2"/>
</dbReference>
<feature type="domain" description="SH3" evidence="9">
    <location>
        <begin position="567"/>
        <end position="626"/>
    </location>
</feature>
<dbReference type="PANTHER" id="PTHR15735">
    <property type="entry name" value="FCH AND DOUBLE SH3 DOMAINS PROTEIN"/>
    <property type="match status" value="1"/>
</dbReference>
<sequence>MSVETLSIGNELKDSYKLTSKWLNNGINWLQDISDFYLERSALEKEYLTKLRDLSKKYFDKKARVSASLSVGDDPAITPGSLENASLVLWTDLLTQTEAIAEEKSGLSREFQTKIADNLTSLKTKCERVARQVDAINDYLALEKQKVEDDVNKAKKHYDGLCQTTESARDKNEKSPSDKHQRRLDEKQVAMNNGKNDYLIRISVANRLKDKYFYQDVPELLDYMQELNENRVAIMNKLLKNASIVERNSVDRVKEKLHLIDETIDQNNPKLDVAMFIKHNAVDWKEPQDFYFIPCSFWHDDESLIVKEPELTELKKKLSIASNEYYKFEQSCLDVKQKLEESTNKRKQDNEEITLKFDTGLQGSLSILDKFMKEDTNRVKNEVEIEIIQNFAGDKDLSYVAPVKEKKSRFGFLTGGSHKKSPSGSNLEASSEVHSLNPVKTSTSLHSGIFDLRRNKSTKSNHSGANGPAASGASASGSIEGKALYEYTATGPDEATMSAGDQFIVIEEDDGSGWTLIKGYQGQGLVPTSYIEITSRPAAVAAPAPAAAEEPQQKKKGPAVAPRRGAKKVQHLEALYDYMADGEDELTIHAGDRIILVQDDTDGSGWTEGELNGQTGMFPTSYVKKI</sequence>
<feature type="compositionally biased region" description="Basic and acidic residues" evidence="8">
    <location>
        <begin position="167"/>
        <end position="187"/>
    </location>
</feature>
<keyword evidence="1 6" id="KW-0728">SH3 domain</keyword>
<gene>
    <name evidence="11" type="primary">BZZ1_0</name>
    <name evidence="11" type="ORF">Cantr_02397</name>
</gene>
<dbReference type="STRING" id="5486.A0A367YMR0"/>
<dbReference type="InterPro" id="IPR001060">
    <property type="entry name" value="FCH_dom"/>
</dbReference>
<accession>A0A367YMR0</accession>
<dbReference type="InterPro" id="IPR001452">
    <property type="entry name" value="SH3_domain"/>
</dbReference>
<proteinExistence type="inferred from homology"/>
<dbReference type="PRINTS" id="PR00452">
    <property type="entry name" value="SH3DOMAIN"/>
</dbReference>
<dbReference type="SUPFAM" id="SSF50044">
    <property type="entry name" value="SH3-domain"/>
    <property type="match status" value="2"/>
</dbReference>
<dbReference type="SUPFAM" id="SSF103657">
    <property type="entry name" value="BAR/IMD domain-like"/>
    <property type="match status" value="1"/>
</dbReference>